<evidence type="ECO:0000313" key="1">
    <source>
        <dbReference type="EMBL" id="EFM64680.1"/>
    </source>
</evidence>
<dbReference type="EMBL" id="ADGQ01000054">
    <property type="protein sequence ID" value="EFM64680.1"/>
    <property type="molecule type" value="Genomic_DNA"/>
</dbReference>
<dbReference type="Proteomes" id="UP000003244">
    <property type="component" value="Unassembled WGS sequence"/>
</dbReference>
<dbReference type="InterPro" id="IPR025335">
    <property type="entry name" value="DUF4241"/>
</dbReference>
<gene>
    <name evidence="1" type="ORF">HMPREF0634_0676</name>
</gene>
<proteinExistence type="predicted"/>
<dbReference type="Pfam" id="PF14025">
    <property type="entry name" value="DUF4241"/>
    <property type="match status" value="1"/>
</dbReference>
<name>E0E349_9FIRM</name>
<dbReference type="STRING" id="596315.HMPREF0634_0676"/>
<comment type="caution">
    <text evidence="1">The sequence shown here is derived from an EMBL/GenBank/DDBJ whole genome shotgun (WGS) entry which is preliminary data.</text>
</comment>
<dbReference type="AlphaFoldDB" id="E0E349"/>
<dbReference type="eggNOG" id="ENOG502Z7NH">
    <property type="taxonomic scope" value="Bacteria"/>
</dbReference>
<accession>E0E349</accession>
<organism evidence="1 2">
    <name type="scientific">Peptostreptococcus stomatis DSM 17678</name>
    <dbReference type="NCBI Taxonomy" id="596315"/>
    <lineage>
        <taxon>Bacteria</taxon>
        <taxon>Bacillati</taxon>
        <taxon>Bacillota</taxon>
        <taxon>Clostridia</taxon>
        <taxon>Peptostreptococcales</taxon>
        <taxon>Peptostreptococcaceae</taxon>
        <taxon>Peptostreptococcus</taxon>
    </lineage>
</organism>
<evidence type="ECO:0000313" key="2">
    <source>
        <dbReference type="Proteomes" id="UP000003244"/>
    </source>
</evidence>
<sequence>MEKMQVSKKWMEKYQEIKPMMSPGVNYADCFKMKEIDGKELFVLDMGEVNFPSGEIIVRDPLVWLSRREMPYLQTVPVGKYRLETLVAKIEEDHFRYVATRVKFTDQDPVAYYEALSGDEDLDSFDEGSFYGFAVDAGLATVVDLETRDAYCDFEEAWYKKNPDKNIYDDFFAEVFRQSFIENPLYQRDGGDWINFKIPGTDLSIPMIQSGFGDGVYPVYFGYDKDNQLCDLVIEYINLG</sequence>
<reference evidence="1 2" key="1">
    <citation type="submission" date="2010-08" db="EMBL/GenBank/DDBJ databases">
        <authorList>
            <person name="Harkins D.M."/>
            <person name="Madupu R."/>
            <person name="Durkin A.S."/>
            <person name="Torralba M."/>
            <person name="Methe B."/>
            <person name="Sutton G.G."/>
            <person name="Nelson K.E."/>
        </authorList>
    </citation>
    <scope>NUCLEOTIDE SEQUENCE [LARGE SCALE GENOMIC DNA]</scope>
    <source>
        <strain evidence="1 2">DSM 17678</strain>
    </source>
</reference>
<evidence type="ECO:0008006" key="3">
    <source>
        <dbReference type="Google" id="ProtNLM"/>
    </source>
</evidence>
<dbReference type="RefSeq" id="WP_007789588.1">
    <property type="nucleotide sequence ID" value="NZ_ADGQ01000054.1"/>
</dbReference>
<dbReference type="OrthoDB" id="9789980at2"/>
<protein>
    <recommendedName>
        <fullName evidence="3">DUF4241 domain-containing protein</fullName>
    </recommendedName>
</protein>
<keyword evidence="2" id="KW-1185">Reference proteome</keyword>
<dbReference type="GeneID" id="84800685"/>